<proteinExistence type="predicted"/>
<evidence type="ECO:0000313" key="1">
    <source>
        <dbReference type="EMBL" id="CAD1565944.1"/>
    </source>
</evidence>
<reference evidence="1" key="1">
    <citation type="submission" date="2020-07" db="EMBL/GenBank/DDBJ databases">
        <authorList>
            <person name="Ferguson B K."/>
        </authorList>
    </citation>
    <scope>NUCLEOTIDE SEQUENCE</scope>
    <source>
        <strain evidence="1">L06</strain>
    </source>
</reference>
<gene>
    <name evidence="1" type="ORF">BBRV_LOCUS85085</name>
</gene>
<dbReference type="AlphaFoldDB" id="A0A6V7KQJ4"/>
<accession>A0A6V7KQJ4</accession>
<protein>
    <submittedName>
        <fullName evidence="1">Uncharacterized protein</fullName>
    </submittedName>
</protein>
<dbReference type="EMBL" id="CADCXW020000261">
    <property type="protein sequence ID" value="CAD1565944.1"/>
    <property type="molecule type" value="Genomic_DNA"/>
</dbReference>
<name>A0A6V7KQJ4_9HYME</name>
<organism evidence="1">
    <name type="scientific">Bracon brevicornis</name>
    <dbReference type="NCBI Taxonomy" id="1563983"/>
    <lineage>
        <taxon>Eukaryota</taxon>
        <taxon>Metazoa</taxon>
        <taxon>Ecdysozoa</taxon>
        <taxon>Arthropoda</taxon>
        <taxon>Hexapoda</taxon>
        <taxon>Insecta</taxon>
        <taxon>Pterygota</taxon>
        <taxon>Neoptera</taxon>
        <taxon>Endopterygota</taxon>
        <taxon>Hymenoptera</taxon>
        <taxon>Apocrita</taxon>
        <taxon>Ichneumonoidea</taxon>
        <taxon>Braconidae</taxon>
        <taxon>Braconinae</taxon>
        <taxon>Bracon</taxon>
    </lineage>
</organism>
<sequence>MEKVRREHVPGNPTNLVDFGDMLKSYPPLEHLYKGTLNATDGSTGVIMMHEDMREPLSQCTQLYADGTFKVLFTIFLENSFR</sequence>